<accession>A0A3S0IQ28</accession>
<keyword evidence="1" id="KW-1133">Transmembrane helix</keyword>
<keyword evidence="1" id="KW-0472">Membrane</keyword>
<feature type="transmembrane region" description="Helical" evidence="1">
    <location>
        <begin position="116"/>
        <end position="137"/>
    </location>
</feature>
<dbReference type="InterPro" id="IPR023393">
    <property type="entry name" value="START-like_dom_sf"/>
</dbReference>
<feature type="transmembrane region" description="Helical" evidence="1">
    <location>
        <begin position="25"/>
        <end position="51"/>
    </location>
</feature>
<feature type="transmembrane region" description="Helical" evidence="1">
    <location>
        <begin position="91"/>
        <end position="109"/>
    </location>
</feature>
<proteinExistence type="predicted"/>
<dbReference type="OrthoDB" id="118637at2"/>
<dbReference type="Proteomes" id="UP000282184">
    <property type="component" value="Unassembled WGS sequence"/>
</dbReference>
<keyword evidence="1" id="KW-0812">Transmembrane</keyword>
<dbReference type="EMBL" id="RXOF01000003">
    <property type="protein sequence ID" value="RTQ51485.1"/>
    <property type="molecule type" value="Genomic_DNA"/>
</dbReference>
<evidence type="ECO:0000313" key="3">
    <source>
        <dbReference type="Proteomes" id="UP000282184"/>
    </source>
</evidence>
<dbReference type="AlphaFoldDB" id="A0A3S0IQ28"/>
<reference evidence="2 3" key="1">
    <citation type="submission" date="2018-12" db="EMBL/GenBank/DDBJ databases">
        <title>Hymenobacter gummosus sp. nov., isolated from a spring.</title>
        <authorList>
            <person name="Nie L."/>
        </authorList>
    </citation>
    <scope>NUCLEOTIDE SEQUENCE [LARGE SCALE GENOMIC DNA]</scope>
    <source>
        <strain evidence="2 3">KCTC 52166</strain>
    </source>
</reference>
<dbReference type="CDD" id="cd07812">
    <property type="entry name" value="SRPBCC"/>
    <property type="match status" value="1"/>
</dbReference>
<organism evidence="2 3">
    <name type="scientific">Hymenobacter gummosus</name>
    <dbReference type="NCBI Taxonomy" id="1776032"/>
    <lineage>
        <taxon>Bacteria</taxon>
        <taxon>Pseudomonadati</taxon>
        <taxon>Bacteroidota</taxon>
        <taxon>Cytophagia</taxon>
        <taxon>Cytophagales</taxon>
        <taxon>Hymenobacteraceae</taxon>
        <taxon>Hymenobacter</taxon>
    </lineage>
</organism>
<dbReference type="RefSeq" id="WP_126692377.1">
    <property type="nucleotide sequence ID" value="NZ_RXOF01000003.1"/>
</dbReference>
<comment type="caution">
    <text evidence="2">The sequence shown here is derived from an EMBL/GenBank/DDBJ whole genome shotgun (WGS) entry which is preliminary data.</text>
</comment>
<dbReference type="Gene3D" id="3.30.530.20">
    <property type="match status" value="1"/>
</dbReference>
<dbReference type="SUPFAM" id="SSF55961">
    <property type="entry name" value="Bet v1-like"/>
    <property type="match status" value="1"/>
</dbReference>
<evidence type="ECO:0000313" key="2">
    <source>
        <dbReference type="EMBL" id="RTQ51485.1"/>
    </source>
</evidence>
<sequence length="344" mass="37781">MDPTNPQPDFYNDDAPAPARGFRHWLLGTPLGCATLAVLPTAVLCTGLTFLSTNVYRAYGASVFLASPFICGLVANAIYTRLNGARHKSLIAMHVVIVLAVLCTLALLIGTALEGLICVAMAAPLALVMALLGAWLGEKLADLLGPARSGYMFTLLVLLYPLGQDWEAERAAPPAPHLVSTRLLIQAPPARVWQVISQPVQYPAEVGWLFRAGVAYPTRTAIERGADGRPRLRCNYSQGAATLPVTRWQPGRELTFVVPVMPAPMRELSPYPRIHAPHLHGFFRVDSGTFRLHARPDGTTLLEARTVYRHSIGPRGYWQLWSDYLLDDVHLRVLTAIKTRAEHE</sequence>
<name>A0A3S0IQ28_9BACT</name>
<evidence type="ECO:0000256" key="1">
    <source>
        <dbReference type="SAM" id="Phobius"/>
    </source>
</evidence>
<protein>
    <submittedName>
        <fullName evidence="2">SRPBCC family protein</fullName>
    </submittedName>
</protein>
<keyword evidence="3" id="KW-1185">Reference proteome</keyword>
<gene>
    <name evidence="2" type="ORF">EJV47_06705</name>
</gene>
<feature type="transmembrane region" description="Helical" evidence="1">
    <location>
        <begin position="58"/>
        <end position="79"/>
    </location>
</feature>